<evidence type="ECO:0000313" key="6">
    <source>
        <dbReference type="EMBL" id="SEF72688.1"/>
    </source>
</evidence>
<dbReference type="Proteomes" id="UP000236736">
    <property type="component" value="Unassembled WGS sequence"/>
</dbReference>
<dbReference type="GO" id="GO:0051213">
    <property type="term" value="F:dioxygenase activity"/>
    <property type="evidence" value="ECO:0007669"/>
    <property type="project" value="UniProtKB-KW"/>
</dbReference>
<dbReference type="SUPFAM" id="SSF50022">
    <property type="entry name" value="ISP domain"/>
    <property type="match status" value="1"/>
</dbReference>
<evidence type="ECO:0000256" key="2">
    <source>
        <dbReference type="ARBA" id="ARBA00022723"/>
    </source>
</evidence>
<dbReference type="PROSITE" id="PS51296">
    <property type="entry name" value="RIESKE"/>
    <property type="match status" value="1"/>
</dbReference>
<dbReference type="PROSITE" id="PS51257">
    <property type="entry name" value="PROKAR_LIPOPROTEIN"/>
    <property type="match status" value="1"/>
</dbReference>
<organism evidence="6 7">
    <name type="scientific">Algoriphagus boritolerans DSM 17298 = JCM 18970</name>
    <dbReference type="NCBI Taxonomy" id="1120964"/>
    <lineage>
        <taxon>Bacteria</taxon>
        <taxon>Pseudomonadati</taxon>
        <taxon>Bacteroidota</taxon>
        <taxon>Cytophagia</taxon>
        <taxon>Cytophagales</taxon>
        <taxon>Cyclobacteriaceae</taxon>
        <taxon>Algoriphagus</taxon>
    </lineage>
</organism>
<proteinExistence type="predicted"/>
<keyword evidence="3" id="KW-0408">Iron</keyword>
<evidence type="ECO:0000313" key="7">
    <source>
        <dbReference type="Proteomes" id="UP000236736"/>
    </source>
</evidence>
<evidence type="ECO:0000256" key="3">
    <source>
        <dbReference type="ARBA" id="ARBA00023004"/>
    </source>
</evidence>
<sequence length="146" mass="16344">MNRNEFIKTCGWGCFGIMTGISGLTSCAGTRYFQASLEGDYMIVPLDAFVNSKDDQSSFRPSVIAHHESLQYPIAVFRLSETEYQALWMRCTHQGTELQVFGDRLQCPAHGSEFTNTGMVQNGPADDPLRTFPVRIEANTLKIDLK</sequence>
<dbReference type="AlphaFoldDB" id="A0A1H5UE03"/>
<dbReference type="CDD" id="cd03467">
    <property type="entry name" value="Rieske"/>
    <property type="match status" value="1"/>
</dbReference>
<evidence type="ECO:0000256" key="4">
    <source>
        <dbReference type="ARBA" id="ARBA00023014"/>
    </source>
</evidence>
<dbReference type="InterPro" id="IPR017941">
    <property type="entry name" value="Rieske_2Fe-2S"/>
</dbReference>
<protein>
    <submittedName>
        <fullName evidence="6">Ferredoxin subunit of nitrite reductase or a ring-hydroxylating dioxygenase</fullName>
    </submittedName>
</protein>
<keyword evidence="6" id="KW-0560">Oxidoreductase</keyword>
<dbReference type="RefSeq" id="WP_103923847.1">
    <property type="nucleotide sequence ID" value="NZ_BBFN01000012.1"/>
</dbReference>
<keyword evidence="2" id="KW-0479">Metal-binding</keyword>
<name>A0A1H5UE03_9BACT</name>
<keyword evidence="4" id="KW-0411">Iron-sulfur</keyword>
<dbReference type="Pfam" id="PF00355">
    <property type="entry name" value="Rieske"/>
    <property type="match status" value="1"/>
</dbReference>
<accession>A0A1H5UE03</accession>
<dbReference type="EMBL" id="FNVR01000004">
    <property type="protein sequence ID" value="SEF72688.1"/>
    <property type="molecule type" value="Genomic_DNA"/>
</dbReference>
<keyword evidence="7" id="KW-1185">Reference proteome</keyword>
<dbReference type="GO" id="GO:0051537">
    <property type="term" value="F:2 iron, 2 sulfur cluster binding"/>
    <property type="evidence" value="ECO:0007669"/>
    <property type="project" value="UniProtKB-KW"/>
</dbReference>
<reference evidence="7" key="1">
    <citation type="submission" date="2016-10" db="EMBL/GenBank/DDBJ databases">
        <authorList>
            <person name="Varghese N."/>
            <person name="Submissions S."/>
        </authorList>
    </citation>
    <scope>NUCLEOTIDE SEQUENCE [LARGE SCALE GENOMIC DNA]</scope>
    <source>
        <strain evidence="7">DSM 17298</strain>
    </source>
</reference>
<gene>
    <name evidence="6" type="ORF">SAMN03080598_01181</name>
</gene>
<dbReference type="Gene3D" id="2.102.10.10">
    <property type="entry name" value="Rieske [2Fe-2S] iron-sulphur domain"/>
    <property type="match status" value="1"/>
</dbReference>
<dbReference type="OrthoDB" id="9767869at2"/>
<feature type="domain" description="Rieske" evidence="5">
    <location>
        <begin position="61"/>
        <end position="143"/>
    </location>
</feature>
<keyword evidence="1" id="KW-0001">2Fe-2S</keyword>
<dbReference type="GO" id="GO:0046872">
    <property type="term" value="F:metal ion binding"/>
    <property type="evidence" value="ECO:0007669"/>
    <property type="project" value="UniProtKB-KW"/>
</dbReference>
<evidence type="ECO:0000259" key="5">
    <source>
        <dbReference type="PROSITE" id="PS51296"/>
    </source>
</evidence>
<dbReference type="STRING" id="1120964.GCA_001313265_03010"/>
<evidence type="ECO:0000256" key="1">
    <source>
        <dbReference type="ARBA" id="ARBA00022714"/>
    </source>
</evidence>
<dbReference type="InterPro" id="IPR036922">
    <property type="entry name" value="Rieske_2Fe-2S_sf"/>
</dbReference>
<keyword evidence="6" id="KW-0223">Dioxygenase</keyword>